<comment type="caution">
    <text evidence="1">The sequence shown here is derived from an EMBL/GenBank/DDBJ whole genome shotgun (WGS) entry which is preliminary data.</text>
</comment>
<dbReference type="EMBL" id="LAZR01004929">
    <property type="protein sequence ID" value="KKN04371.1"/>
    <property type="molecule type" value="Genomic_DNA"/>
</dbReference>
<gene>
    <name evidence="1" type="ORF">LCGC14_1098180</name>
</gene>
<reference evidence="1" key="1">
    <citation type="journal article" date="2015" name="Nature">
        <title>Complex archaea that bridge the gap between prokaryotes and eukaryotes.</title>
        <authorList>
            <person name="Spang A."/>
            <person name="Saw J.H."/>
            <person name="Jorgensen S.L."/>
            <person name="Zaremba-Niedzwiedzka K."/>
            <person name="Martijn J."/>
            <person name="Lind A.E."/>
            <person name="van Eijk R."/>
            <person name="Schleper C."/>
            <person name="Guy L."/>
            <person name="Ettema T.J."/>
        </authorList>
    </citation>
    <scope>NUCLEOTIDE SEQUENCE</scope>
</reference>
<name>A0A0F9PTJ4_9ZZZZ</name>
<proteinExistence type="predicted"/>
<organism evidence="1">
    <name type="scientific">marine sediment metagenome</name>
    <dbReference type="NCBI Taxonomy" id="412755"/>
    <lineage>
        <taxon>unclassified sequences</taxon>
        <taxon>metagenomes</taxon>
        <taxon>ecological metagenomes</taxon>
    </lineage>
</organism>
<sequence>MHRGYIKLYRKILEWEWYADLPVRTLFFHLLLKANHSDKKWKGIFIKKGDVLTGRNKLAEQTGLTVQQVRSALTKLKSTNEITIKPTNRNSLITLINYKLYQPTTSKPHNKQPTDNQQITTTKKEKNVKEVYGEFKNVSLSLKEFSKLKDNYGAPGVDDMVERLDRYVESTGKKYKSHYATMLNWFAKEKGDKPKIKQDLNKLYNKI</sequence>
<dbReference type="AlphaFoldDB" id="A0A0F9PTJ4"/>
<evidence type="ECO:0000313" key="1">
    <source>
        <dbReference type="EMBL" id="KKN04371.1"/>
    </source>
</evidence>
<accession>A0A0F9PTJ4</accession>
<protein>
    <recommendedName>
        <fullName evidence="2">Bacteriophage lambda Replication protein O N-terminal domain-containing protein</fullName>
    </recommendedName>
</protein>
<evidence type="ECO:0008006" key="2">
    <source>
        <dbReference type="Google" id="ProtNLM"/>
    </source>
</evidence>